<dbReference type="EMBL" id="DVJK01000119">
    <property type="protein sequence ID" value="HIS66775.1"/>
    <property type="molecule type" value="Genomic_DNA"/>
</dbReference>
<evidence type="ECO:0000313" key="10">
    <source>
        <dbReference type="Proteomes" id="UP000824001"/>
    </source>
</evidence>
<dbReference type="Gene3D" id="3.40.50.720">
    <property type="entry name" value="NAD(P)-binding Rossmann-like Domain"/>
    <property type="match status" value="2"/>
</dbReference>
<name>A0A9D1JUR3_9FIRM</name>
<reference evidence="9" key="2">
    <citation type="journal article" date="2021" name="PeerJ">
        <title>Extensive microbial diversity within the chicken gut microbiome revealed by metagenomics and culture.</title>
        <authorList>
            <person name="Gilroy R."/>
            <person name="Ravi A."/>
            <person name="Getino M."/>
            <person name="Pursley I."/>
            <person name="Horton D.L."/>
            <person name="Alikhan N.F."/>
            <person name="Baker D."/>
            <person name="Gharbi K."/>
            <person name="Hall N."/>
            <person name="Watson M."/>
            <person name="Adriaenssens E.M."/>
            <person name="Foster-Nyarko E."/>
            <person name="Jarju S."/>
            <person name="Secka A."/>
            <person name="Antonio M."/>
            <person name="Oren A."/>
            <person name="Chaudhuri R.R."/>
            <person name="La Ragione R."/>
            <person name="Hildebrand F."/>
            <person name="Pallen M.J."/>
        </authorList>
    </citation>
    <scope>NUCLEOTIDE SEQUENCE</scope>
    <source>
        <strain evidence="9">ChiHjej10B9-9673</strain>
    </source>
</reference>
<organism evidence="9 10">
    <name type="scientific">Candidatus Scatomorpha merdipullorum</name>
    <dbReference type="NCBI Taxonomy" id="2840927"/>
    <lineage>
        <taxon>Bacteria</taxon>
        <taxon>Bacillati</taxon>
        <taxon>Bacillota</taxon>
        <taxon>Clostridia</taxon>
        <taxon>Eubacteriales</taxon>
        <taxon>Candidatus Scatomorpha</taxon>
    </lineage>
</organism>
<evidence type="ECO:0000259" key="8">
    <source>
        <dbReference type="PROSITE" id="PS51202"/>
    </source>
</evidence>
<keyword evidence="2" id="KW-0813">Transport</keyword>
<dbReference type="PRINTS" id="PR00335">
    <property type="entry name" value="KUPTAKETRKA"/>
</dbReference>
<dbReference type="NCBIfam" id="NF007031">
    <property type="entry name" value="PRK09496.1-2"/>
    <property type="match status" value="1"/>
</dbReference>
<keyword evidence="4" id="KW-0630">Potassium</keyword>
<feature type="domain" description="RCK C-terminal" evidence="8">
    <location>
        <begin position="140"/>
        <end position="222"/>
    </location>
</feature>
<dbReference type="PANTHER" id="PTHR43833:SF5">
    <property type="entry name" value="TRK SYSTEM POTASSIUM UPTAKE PROTEIN TRKA"/>
    <property type="match status" value="1"/>
</dbReference>
<dbReference type="Gene3D" id="3.30.70.1450">
    <property type="entry name" value="Regulator of K+ conductance, C-terminal domain"/>
    <property type="match status" value="2"/>
</dbReference>
<evidence type="ECO:0000256" key="3">
    <source>
        <dbReference type="ARBA" id="ARBA00022538"/>
    </source>
</evidence>
<dbReference type="Pfam" id="PF02254">
    <property type="entry name" value="TrkA_N"/>
    <property type="match status" value="2"/>
</dbReference>
<evidence type="ECO:0000313" key="9">
    <source>
        <dbReference type="EMBL" id="HIS66775.1"/>
    </source>
</evidence>
<protein>
    <recommendedName>
        <fullName evidence="1">Trk system potassium uptake protein TrkA</fullName>
    </recommendedName>
</protein>
<dbReference type="PROSITE" id="PS51202">
    <property type="entry name" value="RCK_C"/>
    <property type="match status" value="2"/>
</dbReference>
<dbReference type="GO" id="GO:0015079">
    <property type="term" value="F:potassium ion transmembrane transporter activity"/>
    <property type="evidence" value="ECO:0007669"/>
    <property type="project" value="InterPro"/>
</dbReference>
<feature type="domain" description="RCK N-terminal" evidence="7">
    <location>
        <begin position="227"/>
        <end position="355"/>
    </location>
</feature>
<evidence type="ECO:0000256" key="2">
    <source>
        <dbReference type="ARBA" id="ARBA00022448"/>
    </source>
</evidence>
<dbReference type="InterPro" id="IPR036291">
    <property type="entry name" value="NAD(P)-bd_dom_sf"/>
</dbReference>
<proteinExistence type="predicted"/>
<dbReference type="SUPFAM" id="SSF116726">
    <property type="entry name" value="TrkA C-terminal domain-like"/>
    <property type="match status" value="2"/>
</dbReference>
<dbReference type="InterPro" id="IPR050721">
    <property type="entry name" value="Trk_Ktr_HKT_K-transport"/>
</dbReference>
<dbReference type="AlphaFoldDB" id="A0A9D1JUR3"/>
<keyword evidence="3" id="KW-0633">Potassium transport</keyword>
<evidence type="ECO:0000256" key="4">
    <source>
        <dbReference type="ARBA" id="ARBA00022958"/>
    </source>
</evidence>
<dbReference type="InterPro" id="IPR003148">
    <property type="entry name" value="RCK_N"/>
</dbReference>
<dbReference type="InterPro" id="IPR006036">
    <property type="entry name" value="K_uptake_TrkA"/>
</dbReference>
<dbReference type="NCBIfam" id="NF007033">
    <property type="entry name" value="PRK09496.1-5"/>
    <property type="match status" value="1"/>
</dbReference>
<dbReference type="PANTHER" id="PTHR43833">
    <property type="entry name" value="POTASSIUM CHANNEL PROTEIN 2-RELATED-RELATED"/>
    <property type="match status" value="1"/>
</dbReference>
<sequence>MNIVLVGAGRMGGEIAIRLADEGHDITVVDSDAERLEQIANTVDAMTLLGNGADYSVLSEAGVADADLLIAVTNEDAVNMLCCLSGKKLGVKNTVARVRTMEYFQQMVFLKDELGLSLVLNPEQAAAAEISRILRFPSAAKVDSFAKGRAEMVEHTVEAGSPLCSLRLDRLRSKHGGILIAVVERGEDVFIPRGDFVLQEGDAIHVVGSPNAISGFFKGIGCYKRSVRDVMLLGGGRISLYLGAYLMGAGIRVKIMERDEQHCETIKEILPKAEVLLGDGTDPKVLVEEGIRSADAFVALTGSDQNNIITSMFAQREGVGKVIVKVNEDAFRIMAGSQKLDSFVLPKNAAAEIVVSYVRAMQHSINTVGIESLHDIAYGKAEVLEFSINGDAPNLGVPIKELDIRRDTLIAAIIRNNQCIIPGGSDTMEKNDTVIAVTTKFGMKGFADIFED</sequence>
<dbReference type="NCBIfam" id="NF007039">
    <property type="entry name" value="PRK09496.3-2"/>
    <property type="match status" value="1"/>
</dbReference>
<reference evidence="9" key="1">
    <citation type="submission" date="2020-10" db="EMBL/GenBank/DDBJ databases">
        <authorList>
            <person name="Gilroy R."/>
        </authorList>
    </citation>
    <scope>NUCLEOTIDE SEQUENCE</scope>
    <source>
        <strain evidence="9">ChiHjej10B9-9673</strain>
    </source>
</reference>
<feature type="domain" description="RCK N-terminal" evidence="7">
    <location>
        <begin position="1"/>
        <end position="120"/>
    </location>
</feature>
<dbReference type="SUPFAM" id="SSF51735">
    <property type="entry name" value="NAD(P)-binding Rossmann-fold domains"/>
    <property type="match status" value="2"/>
</dbReference>
<dbReference type="GO" id="GO:0005886">
    <property type="term" value="C:plasma membrane"/>
    <property type="evidence" value="ECO:0007669"/>
    <property type="project" value="InterPro"/>
</dbReference>
<keyword evidence="6" id="KW-0406">Ion transport</keyword>
<accession>A0A9D1JUR3</accession>
<dbReference type="Pfam" id="PF02080">
    <property type="entry name" value="TrkA_C"/>
    <property type="match status" value="2"/>
</dbReference>
<evidence type="ECO:0000256" key="1">
    <source>
        <dbReference type="ARBA" id="ARBA00017378"/>
    </source>
</evidence>
<comment type="caution">
    <text evidence="9">The sequence shown here is derived from an EMBL/GenBank/DDBJ whole genome shotgun (WGS) entry which is preliminary data.</text>
</comment>
<evidence type="ECO:0000256" key="5">
    <source>
        <dbReference type="ARBA" id="ARBA00023027"/>
    </source>
</evidence>
<dbReference type="Proteomes" id="UP000824001">
    <property type="component" value="Unassembled WGS sequence"/>
</dbReference>
<dbReference type="InterPro" id="IPR006037">
    <property type="entry name" value="RCK_C"/>
</dbReference>
<evidence type="ECO:0000259" key="7">
    <source>
        <dbReference type="PROSITE" id="PS51201"/>
    </source>
</evidence>
<keyword evidence="5" id="KW-0520">NAD</keyword>
<evidence type="ECO:0000256" key="6">
    <source>
        <dbReference type="ARBA" id="ARBA00023065"/>
    </source>
</evidence>
<dbReference type="PROSITE" id="PS51201">
    <property type="entry name" value="RCK_N"/>
    <property type="match status" value="2"/>
</dbReference>
<feature type="domain" description="RCK C-terminal" evidence="8">
    <location>
        <begin position="371"/>
        <end position="452"/>
    </location>
</feature>
<gene>
    <name evidence="9" type="primary">trkA</name>
    <name evidence="9" type="ORF">IAC18_04340</name>
</gene>
<dbReference type="InterPro" id="IPR036721">
    <property type="entry name" value="RCK_C_sf"/>
</dbReference>